<dbReference type="PANTHER" id="PTHR46401:SF2">
    <property type="entry name" value="GLYCOSYLTRANSFERASE WBBK-RELATED"/>
    <property type="match status" value="1"/>
</dbReference>
<dbReference type="InterPro" id="IPR001296">
    <property type="entry name" value="Glyco_trans_1"/>
</dbReference>
<evidence type="ECO:0000259" key="3">
    <source>
        <dbReference type="Pfam" id="PF13439"/>
    </source>
</evidence>
<dbReference type="Pfam" id="PF00534">
    <property type="entry name" value="Glycos_transf_1"/>
    <property type="match status" value="1"/>
</dbReference>
<gene>
    <name evidence="4" type="ORF">CKO40_12965</name>
</gene>
<sequence>MEGCVIPVRRLRVLVPGDLGARTGGYRYDRRLIRGLCELGWTVRVTRLDDSFPVPTADALTEAATRLAELDPGELVLIDGLALGVMPELVAAHRERLRILALVHHPLADEAGLTPERAAALRASEQAALASVHRIVVTSAATARRLTAMGQDADRIDVIEPGTDPASLAARTGLPPLQLLCVGTLIPRKGHRFLIEALARLRDERWHLTIVGSLARDPETAARTRVLIDSLGLHERITLAGELNDTALEQAYQEADLFVLPSLYEGYGMAFAEALARGLPILGSGAGAVHETVPPQAGLLVEPGSSEALTAALRELLHDRERLTGLAAGAEQARKRLPDWPSCIRRWSALLEHV</sequence>
<evidence type="ECO:0000256" key="1">
    <source>
        <dbReference type="ARBA" id="ARBA00022679"/>
    </source>
</evidence>
<dbReference type="GO" id="GO:0009103">
    <property type="term" value="P:lipopolysaccharide biosynthetic process"/>
    <property type="evidence" value="ECO:0007669"/>
    <property type="project" value="TreeGrafter"/>
</dbReference>
<proteinExistence type="predicted"/>
<dbReference type="EMBL" id="NRSJ01000022">
    <property type="protein sequence ID" value="MBK1705435.1"/>
    <property type="molecule type" value="Genomic_DNA"/>
</dbReference>
<dbReference type="GO" id="GO:0016757">
    <property type="term" value="F:glycosyltransferase activity"/>
    <property type="evidence" value="ECO:0007669"/>
    <property type="project" value="InterPro"/>
</dbReference>
<evidence type="ECO:0000259" key="2">
    <source>
        <dbReference type="Pfam" id="PF00534"/>
    </source>
</evidence>
<protein>
    <submittedName>
        <fullName evidence="4">Uncharacterized protein</fullName>
    </submittedName>
</protein>
<evidence type="ECO:0000313" key="5">
    <source>
        <dbReference type="Proteomes" id="UP001296776"/>
    </source>
</evidence>
<dbReference type="PANTHER" id="PTHR46401">
    <property type="entry name" value="GLYCOSYLTRANSFERASE WBBK-RELATED"/>
    <property type="match status" value="1"/>
</dbReference>
<reference evidence="4" key="2">
    <citation type="journal article" date="2020" name="Microorganisms">
        <title>Osmotic Adaptation and Compatible Solute Biosynthesis of Phototrophic Bacteria as Revealed from Genome Analyses.</title>
        <authorList>
            <person name="Imhoff J.F."/>
            <person name="Rahn T."/>
            <person name="Kunzel S."/>
            <person name="Keller A."/>
            <person name="Neulinger S.C."/>
        </authorList>
    </citation>
    <scope>NUCLEOTIDE SEQUENCE</scope>
    <source>
        <strain evidence="4">DSM 11080</strain>
    </source>
</reference>
<name>A0AAJ0U544_9GAMM</name>
<dbReference type="AlphaFoldDB" id="A0AAJ0U544"/>
<dbReference type="CDD" id="cd03801">
    <property type="entry name" value="GT4_PimA-like"/>
    <property type="match status" value="1"/>
</dbReference>
<feature type="domain" description="Glycosyltransferase subfamily 4-like N-terminal" evidence="3">
    <location>
        <begin position="91"/>
        <end position="166"/>
    </location>
</feature>
<dbReference type="Proteomes" id="UP001296776">
    <property type="component" value="Unassembled WGS sequence"/>
</dbReference>
<reference evidence="4" key="1">
    <citation type="submission" date="2017-08" db="EMBL/GenBank/DDBJ databases">
        <authorList>
            <person name="Imhoff J.F."/>
            <person name="Rahn T."/>
            <person name="Kuenzel S."/>
            <person name="Neulinger S.C."/>
        </authorList>
    </citation>
    <scope>NUCLEOTIDE SEQUENCE</scope>
    <source>
        <strain evidence="4">DSM 11080</strain>
    </source>
</reference>
<accession>A0AAJ0U544</accession>
<feature type="domain" description="Glycosyl transferase family 1" evidence="2">
    <location>
        <begin position="177"/>
        <end position="326"/>
    </location>
</feature>
<comment type="caution">
    <text evidence="4">The sequence shown here is derived from an EMBL/GenBank/DDBJ whole genome shotgun (WGS) entry which is preliminary data.</text>
</comment>
<dbReference type="Gene3D" id="3.40.50.2000">
    <property type="entry name" value="Glycogen Phosphorylase B"/>
    <property type="match status" value="2"/>
</dbReference>
<evidence type="ECO:0000313" key="4">
    <source>
        <dbReference type="EMBL" id="MBK1705435.1"/>
    </source>
</evidence>
<organism evidence="4 5">
    <name type="scientific">Halochromatium glycolicum</name>
    <dbReference type="NCBI Taxonomy" id="85075"/>
    <lineage>
        <taxon>Bacteria</taxon>
        <taxon>Pseudomonadati</taxon>
        <taxon>Pseudomonadota</taxon>
        <taxon>Gammaproteobacteria</taxon>
        <taxon>Chromatiales</taxon>
        <taxon>Chromatiaceae</taxon>
        <taxon>Halochromatium</taxon>
    </lineage>
</organism>
<dbReference type="SUPFAM" id="SSF53756">
    <property type="entry name" value="UDP-Glycosyltransferase/glycogen phosphorylase"/>
    <property type="match status" value="1"/>
</dbReference>
<keyword evidence="1" id="KW-0808">Transferase</keyword>
<dbReference type="RefSeq" id="WP_200346650.1">
    <property type="nucleotide sequence ID" value="NZ_NRSJ01000022.1"/>
</dbReference>
<keyword evidence="5" id="KW-1185">Reference proteome</keyword>
<dbReference type="Pfam" id="PF13439">
    <property type="entry name" value="Glyco_transf_4"/>
    <property type="match status" value="1"/>
</dbReference>
<dbReference type="InterPro" id="IPR028098">
    <property type="entry name" value="Glyco_trans_4-like_N"/>
</dbReference>